<dbReference type="OrthoDB" id="5825388at2"/>
<keyword evidence="1" id="KW-0472">Membrane</keyword>
<feature type="domain" description="TPM" evidence="2">
    <location>
        <begin position="121"/>
        <end position="197"/>
    </location>
</feature>
<dbReference type="PANTHER" id="PTHR30373:SF8">
    <property type="entry name" value="BLL7265 PROTEIN"/>
    <property type="match status" value="1"/>
</dbReference>
<comment type="caution">
    <text evidence="3">The sequence shown here is derived from an EMBL/GenBank/DDBJ whole genome shotgun (WGS) entry which is preliminary data.</text>
</comment>
<feature type="transmembrane region" description="Helical" evidence="1">
    <location>
        <begin position="86"/>
        <end position="111"/>
    </location>
</feature>
<keyword evidence="1" id="KW-1133">Transmembrane helix</keyword>
<accession>A0A552UA41</accession>
<reference evidence="3 4" key="1">
    <citation type="submission" date="2019-07" db="EMBL/GenBank/DDBJ databases">
        <title>Novel species isolated from glacier.</title>
        <authorList>
            <person name="Liu Q."/>
            <person name="Xin Y.-H."/>
        </authorList>
    </citation>
    <scope>NUCLEOTIDE SEQUENCE [LARGE SCALE GENOMIC DNA]</scope>
    <source>
        <strain evidence="3 4">LB1R16</strain>
    </source>
</reference>
<keyword evidence="1" id="KW-0812">Transmembrane</keyword>
<dbReference type="Proteomes" id="UP000317894">
    <property type="component" value="Unassembled WGS sequence"/>
</dbReference>
<proteinExistence type="predicted"/>
<dbReference type="Pfam" id="PF04536">
    <property type="entry name" value="TPM_phosphatase"/>
    <property type="match status" value="1"/>
</dbReference>
<feature type="transmembrane region" description="Helical" evidence="1">
    <location>
        <begin position="42"/>
        <end position="66"/>
    </location>
</feature>
<evidence type="ECO:0000256" key="1">
    <source>
        <dbReference type="SAM" id="Phobius"/>
    </source>
</evidence>
<dbReference type="Gene3D" id="3.10.310.50">
    <property type="match status" value="1"/>
</dbReference>
<evidence type="ECO:0000259" key="2">
    <source>
        <dbReference type="Pfam" id="PF04536"/>
    </source>
</evidence>
<evidence type="ECO:0000313" key="4">
    <source>
        <dbReference type="Proteomes" id="UP000317894"/>
    </source>
</evidence>
<dbReference type="EMBL" id="VJWA01000002">
    <property type="protein sequence ID" value="TRW15078.1"/>
    <property type="molecule type" value="Genomic_DNA"/>
</dbReference>
<gene>
    <name evidence="3" type="ORF">FMM06_15635</name>
</gene>
<protein>
    <recommendedName>
        <fullName evidence="2">TPM domain-containing protein</fullName>
    </recommendedName>
</protein>
<dbReference type="AlphaFoldDB" id="A0A552UA41"/>
<dbReference type="InterPro" id="IPR007621">
    <property type="entry name" value="TPM_dom"/>
</dbReference>
<dbReference type="PANTHER" id="PTHR30373">
    <property type="entry name" value="UPF0603 PROTEIN YGCG"/>
    <property type="match status" value="1"/>
</dbReference>
<organism evidence="3 4">
    <name type="scientific">Glacieibacterium frigidum</name>
    <dbReference type="NCBI Taxonomy" id="2593303"/>
    <lineage>
        <taxon>Bacteria</taxon>
        <taxon>Pseudomonadati</taxon>
        <taxon>Pseudomonadota</taxon>
        <taxon>Alphaproteobacteria</taxon>
        <taxon>Sphingomonadales</taxon>
        <taxon>Sphingosinicellaceae</taxon>
        <taxon>Glacieibacterium</taxon>
    </lineage>
</organism>
<name>A0A552UA41_9SPHN</name>
<keyword evidence="4" id="KW-1185">Reference proteome</keyword>
<sequence length="224" mass="23497">MAFSASDHDRIASAIADAELRTSGEIVCVVTEQKHRYVSTGLAAAALIAFALPLAAVLLGADFAALMPWRGWSADPAADLRAGIEAYSVVQAVIFAVAAALVAYTGLGAALTPRAIKRERVHAEALSQFRARGIGRTRARTGVLIYVSMADHLAEVVADEGIYAKVPPEFWGTTVAALIAGLKAGDAARGFVDAVALAGGVLAEHFPPELRDNPNELPDRLIEL</sequence>
<dbReference type="RefSeq" id="WP_144335247.1">
    <property type="nucleotide sequence ID" value="NZ_VJWA01000002.1"/>
</dbReference>
<evidence type="ECO:0000313" key="3">
    <source>
        <dbReference type="EMBL" id="TRW15078.1"/>
    </source>
</evidence>